<dbReference type="Proteomes" id="UP001305652">
    <property type="component" value="Chromosome"/>
</dbReference>
<protein>
    <submittedName>
        <fullName evidence="2">KEOPS complex subunit Pcc1</fullName>
    </submittedName>
</protein>
<proteinExistence type="inferred from homology"/>
<evidence type="ECO:0000313" key="3">
    <source>
        <dbReference type="Proteomes" id="UP001305652"/>
    </source>
</evidence>
<keyword evidence="3" id="KW-1185">Reference proteome</keyword>
<dbReference type="InterPro" id="IPR015419">
    <property type="entry name" value="CTAG/Pcc1"/>
</dbReference>
<comment type="similarity">
    <text evidence="1">Belongs to the CTAG/PCC1 family.</text>
</comment>
<dbReference type="KEGG" id="mrc:R6Y96_05110"/>
<dbReference type="NCBIfam" id="NF011470">
    <property type="entry name" value="PRK14887.1"/>
    <property type="match status" value="1"/>
</dbReference>
<dbReference type="Pfam" id="PF09341">
    <property type="entry name" value="Pcc1"/>
    <property type="match status" value="1"/>
</dbReference>
<evidence type="ECO:0000256" key="1">
    <source>
        <dbReference type="ARBA" id="ARBA00007073"/>
    </source>
</evidence>
<gene>
    <name evidence="2" type="ORF">R6Y96_05110</name>
</gene>
<dbReference type="EMBL" id="CP137642">
    <property type="protein sequence ID" value="WOX58611.1"/>
    <property type="molecule type" value="Genomic_DNA"/>
</dbReference>
<name>A0AAX4FXC0_9EURY</name>
<dbReference type="AlphaFoldDB" id="A0AAX4FXC0"/>
<evidence type="ECO:0000313" key="2">
    <source>
        <dbReference type="EMBL" id="WOX58611.1"/>
    </source>
</evidence>
<reference evidence="2 3" key="1">
    <citation type="submission" date="2023-10" db="EMBL/GenBank/DDBJ databases">
        <title>The complete genome sequence of Methanoculleus receptaculi DSM 18860.</title>
        <authorList>
            <person name="Lai S.-J."/>
            <person name="You Y.-T."/>
            <person name="Chen S.-C."/>
        </authorList>
    </citation>
    <scope>NUCLEOTIDE SEQUENCE [LARGE SCALE GENOMIC DNA]</scope>
    <source>
        <strain evidence="2 3">DSM 18860</strain>
    </source>
</reference>
<dbReference type="Gene3D" id="3.30.310.50">
    <property type="entry name" value="Alpha-D-phosphohexomutase, C-terminal domain"/>
    <property type="match status" value="1"/>
</dbReference>
<dbReference type="RefSeq" id="WP_318622439.1">
    <property type="nucleotide sequence ID" value="NZ_CP137642.1"/>
</dbReference>
<sequence length="91" mass="9934">MRHSAVFRFTAPGARAIYLSVCQEEGDVGERSSARVRLEDEETLILEVSAADIPALRAALNTWLRLINIAVEVREAALSRGGSALPPEPYI</sequence>
<accession>A0AAX4FXC0</accession>
<dbReference type="GeneID" id="85732513"/>
<organism evidence="2 3">
    <name type="scientific">Methanoculleus receptaculi</name>
    <dbReference type="NCBI Taxonomy" id="394967"/>
    <lineage>
        <taxon>Archaea</taxon>
        <taxon>Methanobacteriati</taxon>
        <taxon>Methanobacteriota</taxon>
        <taxon>Stenosarchaea group</taxon>
        <taxon>Methanomicrobia</taxon>
        <taxon>Methanomicrobiales</taxon>
        <taxon>Methanomicrobiaceae</taxon>
        <taxon>Methanoculleus</taxon>
    </lineage>
</organism>